<dbReference type="EMBL" id="SDAM02000081">
    <property type="protein sequence ID" value="KAH6831953.1"/>
    <property type="molecule type" value="Genomic_DNA"/>
</dbReference>
<dbReference type="InterPro" id="IPR049625">
    <property type="entry name" value="Glyco_transf_61_cat"/>
</dbReference>
<dbReference type="GO" id="GO:0000139">
    <property type="term" value="C:Golgi membrane"/>
    <property type="evidence" value="ECO:0007669"/>
    <property type="project" value="UniProtKB-SubCell"/>
</dbReference>
<keyword evidence="2" id="KW-0328">Glycosyltransferase</keyword>
<keyword evidence="4" id="KW-0325">Glycoprotein</keyword>
<proteinExistence type="predicted"/>
<dbReference type="InterPro" id="IPR007657">
    <property type="entry name" value="Glycosyltransferase_61"/>
</dbReference>
<evidence type="ECO:0000256" key="1">
    <source>
        <dbReference type="ARBA" id="ARBA00004323"/>
    </source>
</evidence>
<name>A0AAD4P9Q3_PERFH</name>
<evidence type="ECO:0000256" key="3">
    <source>
        <dbReference type="ARBA" id="ARBA00022679"/>
    </source>
</evidence>
<reference evidence="6 7" key="1">
    <citation type="journal article" date="2021" name="Nat. Commun.">
        <title>Incipient diploidization of the medicinal plant Perilla within 10,000 years.</title>
        <authorList>
            <person name="Zhang Y."/>
            <person name="Shen Q."/>
            <person name="Leng L."/>
            <person name="Zhang D."/>
            <person name="Chen S."/>
            <person name="Shi Y."/>
            <person name="Ning Z."/>
            <person name="Chen S."/>
        </authorList>
    </citation>
    <scope>NUCLEOTIDE SEQUENCE [LARGE SCALE GENOMIC DNA]</scope>
    <source>
        <strain evidence="7">cv. PC099</strain>
    </source>
</reference>
<organism evidence="6 7">
    <name type="scientific">Perilla frutescens var. hirtella</name>
    <name type="common">Perilla citriodora</name>
    <name type="synonym">Perilla setoyensis</name>
    <dbReference type="NCBI Taxonomy" id="608512"/>
    <lineage>
        <taxon>Eukaryota</taxon>
        <taxon>Viridiplantae</taxon>
        <taxon>Streptophyta</taxon>
        <taxon>Embryophyta</taxon>
        <taxon>Tracheophyta</taxon>
        <taxon>Spermatophyta</taxon>
        <taxon>Magnoliopsida</taxon>
        <taxon>eudicotyledons</taxon>
        <taxon>Gunneridae</taxon>
        <taxon>Pentapetalae</taxon>
        <taxon>asterids</taxon>
        <taxon>lamiids</taxon>
        <taxon>Lamiales</taxon>
        <taxon>Lamiaceae</taxon>
        <taxon>Nepetoideae</taxon>
        <taxon>Elsholtzieae</taxon>
        <taxon>Perilla</taxon>
    </lineage>
</organism>
<feature type="domain" description="Glycosyltransferase 61 catalytic" evidence="5">
    <location>
        <begin position="69"/>
        <end position="257"/>
    </location>
</feature>
<evidence type="ECO:0000313" key="6">
    <source>
        <dbReference type="EMBL" id="KAH6831953.1"/>
    </source>
</evidence>
<dbReference type="AlphaFoldDB" id="A0AAD4P9Q3"/>
<keyword evidence="7" id="KW-1185">Reference proteome</keyword>
<dbReference type="Pfam" id="PF04577">
    <property type="entry name" value="Glyco_transf_61"/>
    <property type="match status" value="1"/>
</dbReference>
<gene>
    <name evidence="6" type="ORF">C2S53_018198</name>
</gene>
<dbReference type="PANTHER" id="PTHR20961:SF5">
    <property type="entry name" value="GLYCOSYLTRANSFERASE-RELATED"/>
    <property type="match status" value="1"/>
</dbReference>
<comment type="subcellular location">
    <subcellularLocation>
        <location evidence="1">Golgi apparatus membrane</location>
        <topology evidence="1">Single-pass type II membrane protein</topology>
    </subcellularLocation>
</comment>
<sequence>MIGYGYEYGYENENLSRTIKPLPRKHDVEAMAKVRGFRMKWVPVDTLPHCTRNLDAPAILFSTGHTGNYFHRITDVLIPLFATSYHFHRHVIFLVTDNESLLTSDHRETLEKLSEYKVYDIDVENEILCFSRMIVGLKAQPLRLSIDPNLSSSSNFSMRNFTKFMRDVYSLGRASVHEHSRSRPRMLIITRTATRRLTNHAEVVDMARSLGFEPVAQEFGGSMGSVAQLVNEFDVMIGVHGAGLTNMVFLPENAVVIQITPLGLDGYADLFFGKAQLEEMKLKYLEYKVTLIESSLVGKYPATSDVYKHPFELCIQKFQICKDVFLDNQDVNLDLHRFRKTLLQALDLFATS</sequence>
<dbReference type="Proteomes" id="UP001190926">
    <property type="component" value="Unassembled WGS sequence"/>
</dbReference>
<evidence type="ECO:0000256" key="4">
    <source>
        <dbReference type="ARBA" id="ARBA00023180"/>
    </source>
</evidence>
<dbReference type="GO" id="GO:0016763">
    <property type="term" value="F:pentosyltransferase activity"/>
    <property type="evidence" value="ECO:0007669"/>
    <property type="project" value="UniProtKB-ARBA"/>
</dbReference>
<evidence type="ECO:0000313" key="7">
    <source>
        <dbReference type="Proteomes" id="UP001190926"/>
    </source>
</evidence>
<evidence type="ECO:0000256" key="2">
    <source>
        <dbReference type="ARBA" id="ARBA00022676"/>
    </source>
</evidence>
<protein>
    <recommendedName>
        <fullName evidence="5">Glycosyltransferase 61 catalytic domain-containing protein</fullName>
    </recommendedName>
</protein>
<evidence type="ECO:0000259" key="5">
    <source>
        <dbReference type="Pfam" id="PF04577"/>
    </source>
</evidence>
<comment type="caution">
    <text evidence="6">The sequence shown here is derived from an EMBL/GenBank/DDBJ whole genome shotgun (WGS) entry which is preliminary data.</text>
</comment>
<accession>A0AAD4P9Q3</accession>
<keyword evidence="3" id="KW-0808">Transferase</keyword>
<dbReference type="PANTHER" id="PTHR20961">
    <property type="entry name" value="GLYCOSYLTRANSFERASE"/>
    <property type="match status" value="1"/>
</dbReference>